<sequence length="174" mass="18320">MDLETGTIVGTQASMSESDAAATATVVTTADAAMCTYNQMYYSSMTQIADRGLQLASNGVEDRSLLTADEGESLAESVPYDAQILQIQLSCPAEGTILCHGLVGITNYTSTGRISHLVYGIQDGAKATHTHTATEDDFEMDSHRGTAGLEYLDGGGDMVTAKDCDAHARTGNLQ</sequence>
<protein>
    <submittedName>
        <fullName evidence="1">Uncharacterized protein</fullName>
    </submittedName>
</protein>
<proteinExistence type="predicted"/>
<accession>A0A8H3F1L8</accession>
<organism evidence="1 2">
    <name type="scientific">Alectoria fallacina</name>
    <dbReference type="NCBI Taxonomy" id="1903189"/>
    <lineage>
        <taxon>Eukaryota</taxon>
        <taxon>Fungi</taxon>
        <taxon>Dikarya</taxon>
        <taxon>Ascomycota</taxon>
        <taxon>Pezizomycotina</taxon>
        <taxon>Lecanoromycetes</taxon>
        <taxon>OSLEUM clade</taxon>
        <taxon>Lecanoromycetidae</taxon>
        <taxon>Lecanorales</taxon>
        <taxon>Lecanorineae</taxon>
        <taxon>Parmeliaceae</taxon>
        <taxon>Alectoria</taxon>
    </lineage>
</organism>
<evidence type="ECO:0000313" key="1">
    <source>
        <dbReference type="EMBL" id="CAF9917606.1"/>
    </source>
</evidence>
<name>A0A8H3F1L8_9LECA</name>
<keyword evidence="2" id="KW-1185">Reference proteome</keyword>
<evidence type="ECO:0000313" key="2">
    <source>
        <dbReference type="Proteomes" id="UP000664203"/>
    </source>
</evidence>
<dbReference type="Proteomes" id="UP000664203">
    <property type="component" value="Unassembled WGS sequence"/>
</dbReference>
<dbReference type="AlphaFoldDB" id="A0A8H3F1L8"/>
<reference evidence="1" key="1">
    <citation type="submission" date="2021-03" db="EMBL/GenBank/DDBJ databases">
        <authorList>
            <person name="Tagirdzhanova G."/>
        </authorList>
    </citation>
    <scope>NUCLEOTIDE SEQUENCE</scope>
</reference>
<comment type="caution">
    <text evidence="1">The sequence shown here is derived from an EMBL/GenBank/DDBJ whole genome shotgun (WGS) entry which is preliminary data.</text>
</comment>
<dbReference type="EMBL" id="CAJPDR010000101">
    <property type="protein sequence ID" value="CAF9917606.1"/>
    <property type="molecule type" value="Genomic_DNA"/>
</dbReference>
<dbReference type="OrthoDB" id="10539302at2759"/>
<gene>
    <name evidence="1" type="ORF">ALECFALPRED_000287</name>
</gene>